<feature type="non-terminal residue" evidence="1">
    <location>
        <position position="1"/>
    </location>
</feature>
<gene>
    <name evidence="1" type="ORF">SPELUC_LOCUS9226</name>
</gene>
<keyword evidence="2" id="KW-1185">Reference proteome</keyword>
<proteinExistence type="predicted"/>
<dbReference type="EMBL" id="CAJVPW010015201">
    <property type="protein sequence ID" value="CAG8659847.1"/>
    <property type="molecule type" value="Genomic_DNA"/>
</dbReference>
<sequence>AKKNRWTIGYFSANLKRDIWFYQGGIKRNEDTKKYHKFLTDWDRLVGEELLHQSILKSGLSTAWLNDLMEE</sequence>
<name>A0ACA9NIP3_9GLOM</name>
<evidence type="ECO:0000313" key="2">
    <source>
        <dbReference type="Proteomes" id="UP000789366"/>
    </source>
</evidence>
<reference evidence="1" key="1">
    <citation type="submission" date="2021-06" db="EMBL/GenBank/DDBJ databases">
        <authorList>
            <person name="Kallberg Y."/>
            <person name="Tangrot J."/>
            <person name="Rosling A."/>
        </authorList>
    </citation>
    <scope>NUCLEOTIDE SEQUENCE</scope>
    <source>
        <strain evidence="1">28 12/20/2015</strain>
    </source>
</reference>
<evidence type="ECO:0000313" key="1">
    <source>
        <dbReference type="EMBL" id="CAG8659847.1"/>
    </source>
</evidence>
<dbReference type="Proteomes" id="UP000789366">
    <property type="component" value="Unassembled WGS sequence"/>
</dbReference>
<comment type="caution">
    <text evidence="1">The sequence shown here is derived from an EMBL/GenBank/DDBJ whole genome shotgun (WGS) entry which is preliminary data.</text>
</comment>
<organism evidence="1 2">
    <name type="scientific">Cetraspora pellucida</name>
    <dbReference type="NCBI Taxonomy" id="1433469"/>
    <lineage>
        <taxon>Eukaryota</taxon>
        <taxon>Fungi</taxon>
        <taxon>Fungi incertae sedis</taxon>
        <taxon>Mucoromycota</taxon>
        <taxon>Glomeromycotina</taxon>
        <taxon>Glomeromycetes</taxon>
        <taxon>Diversisporales</taxon>
        <taxon>Gigasporaceae</taxon>
        <taxon>Cetraspora</taxon>
    </lineage>
</organism>
<accession>A0ACA9NIP3</accession>
<protein>
    <submittedName>
        <fullName evidence="1">5727_t:CDS:1</fullName>
    </submittedName>
</protein>